<dbReference type="EMBL" id="JAOPGA020000059">
    <property type="protein sequence ID" value="KAL0476547.1"/>
    <property type="molecule type" value="Genomic_DNA"/>
</dbReference>
<feature type="transmembrane region" description="Helical" evidence="1">
    <location>
        <begin position="54"/>
        <end position="74"/>
    </location>
</feature>
<evidence type="ECO:0000313" key="3">
    <source>
        <dbReference type="Proteomes" id="UP001431209"/>
    </source>
</evidence>
<protein>
    <submittedName>
        <fullName evidence="2">Uncharacterized protein</fullName>
    </submittedName>
</protein>
<accession>A0AAW2YH75</accession>
<dbReference type="AlphaFoldDB" id="A0AAW2YH75"/>
<dbReference type="Proteomes" id="UP001431209">
    <property type="component" value="Unassembled WGS sequence"/>
</dbReference>
<keyword evidence="1" id="KW-1133">Transmembrane helix</keyword>
<comment type="caution">
    <text evidence="2">The sequence shown here is derived from an EMBL/GenBank/DDBJ whole genome shotgun (WGS) entry which is preliminary data.</text>
</comment>
<sequence length="99" mass="11435">MSTLTNRTKKNPDEANVLNSAIGEESMQDDPYYAEKYQKVKQEVKQKRTSGASLLLKLDIIVGAILLTIFYFFLTRPAHMWTLKDFVRMLDPRSILKPN</sequence>
<organism evidence="2 3">
    <name type="scientific">Acrasis kona</name>
    <dbReference type="NCBI Taxonomy" id="1008807"/>
    <lineage>
        <taxon>Eukaryota</taxon>
        <taxon>Discoba</taxon>
        <taxon>Heterolobosea</taxon>
        <taxon>Tetramitia</taxon>
        <taxon>Eutetramitia</taxon>
        <taxon>Acrasidae</taxon>
        <taxon>Acrasis</taxon>
    </lineage>
</organism>
<gene>
    <name evidence="2" type="ORF">AKO1_006048</name>
</gene>
<keyword evidence="1" id="KW-0812">Transmembrane</keyword>
<reference evidence="2 3" key="1">
    <citation type="submission" date="2024-03" db="EMBL/GenBank/DDBJ databases">
        <title>The Acrasis kona genome and developmental transcriptomes reveal deep origins of eukaryotic multicellular pathways.</title>
        <authorList>
            <person name="Sheikh S."/>
            <person name="Fu C.-J."/>
            <person name="Brown M.W."/>
            <person name="Baldauf S.L."/>
        </authorList>
    </citation>
    <scope>NUCLEOTIDE SEQUENCE [LARGE SCALE GENOMIC DNA]</scope>
    <source>
        <strain evidence="2 3">ATCC MYA-3509</strain>
    </source>
</reference>
<proteinExistence type="predicted"/>
<name>A0AAW2YH75_9EUKA</name>
<keyword evidence="3" id="KW-1185">Reference proteome</keyword>
<evidence type="ECO:0000313" key="2">
    <source>
        <dbReference type="EMBL" id="KAL0476547.1"/>
    </source>
</evidence>
<evidence type="ECO:0000256" key="1">
    <source>
        <dbReference type="SAM" id="Phobius"/>
    </source>
</evidence>
<keyword evidence="1" id="KW-0472">Membrane</keyword>